<dbReference type="Proteomes" id="UP000282483">
    <property type="component" value="Chromosome"/>
</dbReference>
<keyword evidence="3 5" id="KW-0238">DNA-binding</keyword>
<dbReference type="GO" id="GO:0006310">
    <property type="term" value="P:DNA recombination"/>
    <property type="evidence" value="ECO:0007669"/>
    <property type="project" value="UniProtKB-KW"/>
</dbReference>
<dbReference type="InterPro" id="IPR011010">
    <property type="entry name" value="DNA_brk_join_enz"/>
</dbReference>
<dbReference type="InterPro" id="IPR044068">
    <property type="entry name" value="CB"/>
</dbReference>
<dbReference type="GO" id="GO:0003677">
    <property type="term" value="F:DNA binding"/>
    <property type="evidence" value="ECO:0007669"/>
    <property type="project" value="UniProtKB-UniRule"/>
</dbReference>
<dbReference type="Gene3D" id="1.10.443.10">
    <property type="entry name" value="Intergrase catalytic core"/>
    <property type="match status" value="1"/>
</dbReference>
<dbReference type="InterPro" id="IPR038488">
    <property type="entry name" value="Integrase_DNA-bd_sf"/>
</dbReference>
<dbReference type="KEGG" id="rvi:RVIR1_01820"/>
<dbReference type="PROSITE" id="PS51900">
    <property type="entry name" value="CB"/>
    <property type="match status" value="1"/>
</dbReference>
<evidence type="ECO:0000256" key="3">
    <source>
        <dbReference type="ARBA" id="ARBA00023125"/>
    </source>
</evidence>
<dbReference type="Pfam" id="PF22022">
    <property type="entry name" value="Phage_int_M"/>
    <property type="match status" value="1"/>
</dbReference>
<comment type="similarity">
    <text evidence="1">Belongs to the 'phage' integrase family.</text>
</comment>
<dbReference type="CDD" id="cd00801">
    <property type="entry name" value="INT_P4_C"/>
    <property type="match status" value="1"/>
</dbReference>
<dbReference type="InterPro" id="IPR053876">
    <property type="entry name" value="Phage_int_M"/>
</dbReference>
<evidence type="ECO:0000256" key="2">
    <source>
        <dbReference type="ARBA" id="ARBA00022908"/>
    </source>
</evidence>
<evidence type="ECO:0000313" key="9">
    <source>
        <dbReference type="Proteomes" id="UP000282483"/>
    </source>
</evidence>
<evidence type="ECO:0000313" key="8">
    <source>
        <dbReference type="EMBL" id="BBB14719.1"/>
    </source>
</evidence>
<dbReference type="Gene3D" id="3.30.160.390">
    <property type="entry name" value="Integrase, DNA-binding domain"/>
    <property type="match status" value="1"/>
</dbReference>
<dbReference type="PROSITE" id="PS51898">
    <property type="entry name" value="TYR_RECOMBINASE"/>
    <property type="match status" value="1"/>
</dbReference>
<feature type="domain" description="Core-binding (CB)" evidence="7">
    <location>
        <begin position="98"/>
        <end position="179"/>
    </location>
</feature>
<keyword evidence="2" id="KW-0229">DNA integration</keyword>
<reference evidence="8 9" key="1">
    <citation type="submission" date="2017-03" db="EMBL/GenBank/DDBJ databases">
        <title>The genome sequence of Candidatus Rickettsiella viridis.</title>
        <authorList>
            <person name="Nikoh N."/>
            <person name="Tsuchida T."/>
            <person name="Yamaguchi K."/>
            <person name="Maeda T."/>
            <person name="Shigenobu S."/>
            <person name="Fukatsu T."/>
        </authorList>
    </citation>
    <scope>NUCLEOTIDE SEQUENCE [LARGE SCALE GENOMIC DNA]</scope>
    <source>
        <strain evidence="8 9">Ap-RA04</strain>
    </source>
</reference>
<dbReference type="OrthoDB" id="9795573at2"/>
<dbReference type="EMBL" id="AP018005">
    <property type="protein sequence ID" value="BBB14719.1"/>
    <property type="molecule type" value="Genomic_DNA"/>
</dbReference>
<dbReference type="InterPro" id="IPR013762">
    <property type="entry name" value="Integrase-like_cat_sf"/>
</dbReference>
<feature type="domain" description="Tyr recombinase" evidence="6">
    <location>
        <begin position="203"/>
        <end position="382"/>
    </location>
</feature>
<proteinExistence type="inferred from homology"/>
<accession>A0A2Z5UTB1</accession>
<dbReference type="Gene3D" id="1.10.150.130">
    <property type="match status" value="1"/>
</dbReference>
<dbReference type="InterPro" id="IPR002104">
    <property type="entry name" value="Integrase_catalytic"/>
</dbReference>
<keyword evidence="4" id="KW-0233">DNA recombination</keyword>
<dbReference type="GO" id="GO:0015074">
    <property type="term" value="P:DNA integration"/>
    <property type="evidence" value="ECO:0007669"/>
    <property type="project" value="UniProtKB-KW"/>
</dbReference>
<evidence type="ECO:0000256" key="1">
    <source>
        <dbReference type="ARBA" id="ARBA00008857"/>
    </source>
</evidence>
<protein>
    <submittedName>
        <fullName evidence="8">Integrase family protein</fullName>
    </submittedName>
</protein>
<dbReference type="AlphaFoldDB" id="A0A2Z5UTB1"/>
<dbReference type="InterPro" id="IPR010998">
    <property type="entry name" value="Integrase_recombinase_N"/>
</dbReference>
<organism evidence="8 9">
    <name type="scientific">Candidatus Rickettsiella viridis</name>
    <dbReference type="NCBI Taxonomy" id="676208"/>
    <lineage>
        <taxon>Bacteria</taxon>
        <taxon>Pseudomonadati</taxon>
        <taxon>Pseudomonadota</taxon>
        <taxon>Gammaproteobacteria</taxon>
        <taxon>Legionellales</taxon>
        <taxon>Coxiellaceae</taxon>
        <taxon>Rickettsiella</taxon>
    </lineage>
</organism>
<gene>
    <name evidence="8" type="ORF">RVIR1_01820</name>
</gene>
<dbReference type="PANTHER" id="PTHR30629">
    <property type="entry name" value="PROPHAGE INTEGRASE"/>
    <property type="match status" value="1"/>
</dbReference>
<dbReference type="PANTHER" id="PTHR30629:SF2">
    <property type="entry name" value="PROPHAGE INTEGRASE INTS-RELATED"/>
    <property type="match status" value="1"/>
</dbReference>
<dbReference type="InterPro" id="IPR050808">
    <property type="entry name" value="Phage_Integrase"/>
</dbReference>
<dbReference type="Pfam" id="PF00589">
    <property type="entry name" value="Phage_integrase"/>
    <property type="match status" value="1"/>
</dbReference>
<dbReference type="Pfam" id="PF13356">
    <property type="entry name" value="Arm-DNA-bind_3"/>
    <property type="match status" value="1"/>
</dbReference>
<name>A0A2Z5UTB1_9COXI</name>
<dbReference type="SUPFAM" id="SSF56349">
    <property type="entry name" value="DNA breaking-rejoining enzymes"/>
    <property type="match status" value="1"/>
</dbReference>
<evidence type="ECO:0000259" key="7">
    <source>
        <dbReference type="PROSITE" id="PS51900"/>
    </source>
</evidence>
<dbReference type="InterPro" id="IPR025166">
    <property type="entry name" value="Integrase_DNA_bind_dom"/>
</dbReference>
<sequence>MALTVVEVKNAKPREKAYKMADERGLYLLINPNGSKLWKLKYRFAGFEKKLSLGAYPEVSLAAARDVREEARKQLVNNIDPGILKNSIKRSKKLVAENSFETIAREWHTKFTLKWTKEHGSRTLIRLEQNIFPWIGRRPITEVTAPELLSALHRVEKRGAIETAHRILQICSQVFRYAIATGRAERNLSADLIGALAPVKKRHHASITDPVAVGKLLRVIDGYEGFFVTKCALQLAPLFFVRPGELRHAEWSEFDFAKAEWRIPAEKMKMREQHIVPLSTQAITILQELKALTGDGKYLFPSIRSLKRPMSENTVLGALRRLGYTADEMTGHGFRSLASTLLNENGWNRDAIERQLAHAERNNIRAAYNYAEYLPERRKMMQWWADYLDELRMQNERTSLRELEIRLT</sequence>
<evidence type="ECO:0000256" key="4">
    <source>
        <dbReference type="ARBA" id="ARBA00023172"/>
    </source>
</evidence>
<evidence type="ECO:0000256" key="5">
    <source>
        <dbReference type="PROSITE-ProRule" id="PRU01248"/>
    </source>
</evidence>
<evidence type="ECO:0000259" key="6">
    <source>
        <dbReference type="PROSITE" id="PS51898"/>
    </source>
</evidence>
<keyword evidence="9" id="KW-1185">Reference proteome</keyword>